<feature type="chain" id="PRO_5045329758" description="Galactose oxidase" evidence="2">
    <location>
        <begin position="42"/>
        <end position="397"/>
    </location>
</feature>
<dbReference type="RefSeq" id="WP_258789754.1">
    <property type="nucleotide sequence ID" value="NZ_JANUGQ010000022.1"/>
</dbReference>
<dbReference type="SUPFAM" id="SSF117281">
    <property type="entry name" value="Kelch motif"/>
    <property type="match status" value="2"/>
</dbReference>
<proteinExistence type="predicted"/>
<dbReference type="InterPro" id="IPR015915">
    <property type="entry name" value="Kelch-typ_b-propeller"/>
</dbReference>
<evidence type="ECO:0000256" key="2">
    <source>
        <dbReference type="SAM" id="SignalP"/>
    </source>
</evidence>
<dbReference type="Pfam" id="PF01344">
    <property type="entry name" value="Kelch_1"/>
    <property type="match status" value="3"/>
</dbReference>
<dbReference type="PANTHER" id="PTHR46375">
    <property type="entry name" value="KELCH REPEAT AND BTB DOMAIN-CONTAINING PROTEIN 13-RELATED"/>
    <property type="match status" value="1"/>
</dbReference>
<reference evidence="3" key="1">
    <citation type="submission" date="2022-08" db="EMBL/GenBank/DDBJ databases">
        <authorList>
            <person name="Somphong A."/>
            <person name="Phongsopitanun W."/>
        </authorList>
    </citation>
    <scope>NUCLEOTIDE SEQUENCE</scope>
    <source>
        <strain evidence="3">LP05-1</strain>
    </source>
</reference>
<sequence length="397" mass="39721">MRIFTGRDGATPTRPGITRPRWFLAAALAAALVPAAAPAHAADGGWTPAPAMEQARTGHGTTTAPCPEQVAGLGRGQCVYVIGGHPLEAALSAHAYSPETRRWAKLPSMTVGRSGLAAVTAPCPKDVKQLRGTCVYAVGGTNGSGSLTTVEAYSPATNAWANVPMMPTARGFLGAAAAPCPDGGASAPRGTCVYVVGGSARKAGASTALNTVEAYSPEQNGWTALPKLPTPRRSLGVTAASCPRSVVPKAPVCVYAVGGVEATQPVSTTEVFHPAARAWVKLPSAPTARRGMGVAAAPCPGTTRAAGTTCVYGVGGAPTAEATATGKAEVFAPADNAWSALPALPQARFGFGATAAPCTGDLDRVCLYAPGGAVGTTPSAETSSIDVTALKPATPRG</sequence>
<dbReference type="PANTHER" id="PTHR46375:SF3">
    <property type="entry name" value="KELCH REPEAT AND BTB DOMAIN-CONTAINING PROTEIN 13"/>
    <property type="match status" value="1"/>
</dbReference>
<dbReference type="SMART" id="SM00612">
    <property type="entry name" value="Kelch"/>
    <property type="match status" value="5"/>
</dbReference>
<dbReference type="Gene3D" id="2.120.10.80">
    <property type="entry name" value="Kelch-type beta propeller"/>
    <property type="match status" value="2"/>
</dbReference>
<evidence type="ECO:0008006" key="5">
    <source>
        <dbReference type="Google" id="ProtNLM"/>
    </source>
</evidence>
<dbReference type="EMBL" id="JANUGQ010000022">
    <property type="protein sequence ID" value="MCS0638470.1"/>
    <property type="molecule type" value="Genomic_DNA"/>
</dbReference>
<gene>
    <name evidence="3" type="ORF">NX801_22990</name>
</gene>
<name>A0ABT2CM10_9ACTN</name>
<evidence type="ECO:0000256" key="1">
    <source>
        <dbReference type="SAM" id="MobiDB-lite"/>
    </source>
</evidence>
<dbReference type="InterPro" id="IPR006652">
    <property type="entry name" value="Kelch_1"/>
</dbReference>
<feature type="region of interest" description="Disordered" evidence="1">
    <location>
        <begin position="42"/>
        <end position="67"/>
    </location>
</feature>
<feature type="signal peptide" evidence="2">
    <location>
        <begin position="1"/>
        <end position="41"/>
    </location>
</feature>
<accession>A0ABT2CM10</accession>
<dbReference type="Proteomes" id="UP001431313">
    <property type="component" value="Unassembled WGS sequence"/>
</dbReference>
<comment type="caution">
    <text evidence="3">The sequence shown here is derived from an EMBL/GenBank/DDBJ whole genome shotgun (WGS) entry which is preliminary data.</text>
</comment>
<organism evidence="3 4">
    <name type="scientific">Streptomyces pyxinae</name>
    <dbReference type="NCBI Taxonomy" id="2970734"/>
    <lineage>
        <taxon>Bacteria</taxon>
        <taxon>Bacillati</taxon>
        <taxon>Actinomycetota</taxon>
        <taxon>Actinomycetes</taxon>
        <taxon>Kitasatosporales</taxon>
        <taxon>Streptomycetaceae</taxon>
        <taxon>Streptomyces</taxon>
    </lineage>
</organism>
<keyword evidence="4" id="KW-1185">Reference proteome</keyword>
<keyword evidence="2" id="KW-0732">Signal</keyword>
<protein>
    <recommendedName>
        <fullName evidence="5">Galactose oxidase</fullName>
    </recommendedName>
</protein>
<evidence type="ECO:0000313" key="4">
    <source>
        <dbReference type="Proteomes" id="UP001431313"/>
    </source>
</evidence>
<evidence type="ECO:0000313" key="3">
    <source>
        <dbReference type="EMBL" id="MCS0638470.1"/>
    </source>
</evidence>
<dbReference type="InterPro" id="IPR052392">
    <property type="entry name" value="Kelch-BTB_domain-containing"/>
</dbReference>